<proteinExistence type="predicted"/>
<reference evidence="5 6" key="1">
    <citation type="journal article" date="2015" name="Biotechnol. Biofuels">
        <title>Enhanced degradation of softwood versus hardwood by the white-rot fungus Pycnoporus coccineus.</title>
        <authorList>
            <person name="Couturier M."/>
            <person name="Navarro D."/>
            <person name="Chevret D."/>
            <person name="Henrissat B."/>
            <person name="Piumi F."/>
            <person name="Ruiz-Duenas F.J."/>
            <person name="Martinez A.T."/>
            <person name="Grigoriev I.V."/>
            <person name="Riley R."/>
            <person name="Lipzen A."/>
            <person name="Berrin J.G."/>
            <person name="Master E.R."/>
            <person name="Rosso M.N."/>
        </authorList>
    </citation>
    <scope>NUCLEOTIDE SEQUENCE [LARGE SCALE GENOMIC DNA]</scope>
    <source>
        <strain evidence="5 6">BRFM310</strain>
    </source>
</reference>
<evidence type="ECO:0000256" key="3">
    <source>
        <dbReference type="SAM" id="MobiDB-lite"/>
    </source>
</evidence>
<dbReference type="GO" id="GO:0003676">
    <property type="term" value="F:nucleic acid binding"/>
    <property type="evidence" value="ECO:0007669"/>
    <property type="project" value="InterPro"/>
</dbReference>
<dbReference type="AlphaFoldDB" id="A0A1Y2IIE9"/>
<dbReference type="Gene3D" id="4.10.60.10">
    <property type="entry name" value="Zinc finger, CCHC-type"/>
    <property type="match status" value="1"/>
</dbReference>
<dbReference type="STRING" id="1353009.A0A1Y2IIE9"/>
<dbReference type="SMART" id="SM00343">
    <property type="entry name" value="ZnF_C2HC"/>
    <property type="match status" value="1"/>
</dbReference>
<feature type="domain" description="CCHC-type" evidence="4">
    <location>
        <begin position="268"/>
        <end position="283"/>
    </location>
</feature>
<feature type="compositionally biased region" description="Basic and acidic residues" evidence="3">
    <location>
        <begin position="443"/>
        <end position="454"/>
    </location>
</feature>
<feature type="region of interest" description="Disordered" evidence="3">
    <location>
        <begin position="239"/>
        <end position="261"/>
    </location>
</feature>
<feature type="region of interest" description="Disordered" evidence="3">
    <location>
        <begin position="404"/>
        <end position="465"/>
    </location>
</feature>
<evidence type="ECO:0000259" key="4">
    <source>
        <dbReference type="PROSITE" id="PS50158"/>
    </source>
</evidence>
<dbReference type="InterPro" id="IPR036875">
    <property type="entry name" value="Znf_CCHC_sf"/>
</dbReference>
<dbReference type="Pfam" id="PF13650">
    <property type="entry name" value="Asp_protease_2"/>
    <property type="match status" value="1"/>
</dbReference>
<evidence type="ECO:0000256" key="2">
    <source>
        <dbReference type="PROSITE-ProRule" id="PRU00047"/>
    </source>
</evidence>
<dbReference type="InterPro" id="IPR001878">
    <property type="entry name" value="Znf_CCHC"/>
</dbReference>
<keyword evidence="2" id="KW-0862">Zinc</keyword>
<dbReference type="CDD" id="cd00303">
    <property type="entry name" value="retropepsin_like"/>
    <property type="match status" value="1"/>
</dbReference>
<protein>
    <recommendedName>
        <fullName evidence="4">CCHC-type domain-containing protein</fullName>
    </recommendedName>
</protein>
<dbReference type="OrthoDB" id="2801388at2759"/>
<name>A0A1Y2IIE9_TRAC3</name>
<keyword evidence="2" id="KW-0863">Zinc-finger</keyword>
<feature type="region of interest" description="Disordered" evidence="3">
    <location>
        <begin position="755"/>
        <end position="790"/>
    </location>
</feature>
<dbReference type="SUPFAM" id="SSF50630">
    <property type="entry name" value="Acid proteases"/>
    <property type="match status" value="1"/>
</dbReference>
<sequence length="790" mass="87025">MAQPYRLPARGAAGAPHFDPAHPHSLLDFFEDLEYMLEEAAVEDEQKRKEHAIRYAPGEHKLLWRSFPSHKEGRTYEDFKKEVIKEYLGDDGKRLYSLGDLKILVTEAARAGFRSSSEFKAYSRNFRIVADYLVTHEVLRNDERDRLFFKGIPAALATHVLDRLRIKYPDVLAPRQPYSVAQVSEAAEFVLDSQDEEAPVAQTSGQVADVVSPRLKTEQSEIANALTAMAQAVSLLQQQRAQSTPGQASTARQTPPHLDLAAPRSSSCHYCGDEGHIIRRCPQVEADIKNGLIKRNESGQVVLTSGSYVPSTITGSTLRTRVQEYYRQHPEARPTTTSSAPQMLFEPVLRTTSTQPTQATIQYMAADAFPRPASTANTRGLLHGLEHDAGLFQQLEHEIFAAERRKATQGPSAPSTREERAKRRAVRFEEPPEQAIPLAGRKTTVEDASDKDAGTQEPEADEISHAHVTASVPSSLPPRTVEHPFRDARDATYAPPSQRNFGIPPSVTKPATPPRKNEAAYKSLVPVYDPKHVENVFKRCLEAPISLTHEELLALAPEIRHATREACSTRRVPADGTRHAAFLADMPAAFQLATETADMKQTDAPPPGAIVIQDPVEQYLRTHPDEDPKPFLRTSADSLAIRAIEGTFQGGLKASCILDSGSAIVSMSEGLCHALGLAYDPSIVLEMQSANGELNPSLGLARNVPVRFGTIVVYLQFHVIRSPAYDAILGRPFDVLTQSVVQTFGDGSQTITLHDPNSELSATVPTLPRKPPQYARSLPPPHAPFRDSRI</sequence>
<dbReference type="SUPFAM" id="SSF57756">
    <property type="entry name" value="Retrovirus zinc finger-like domains"/>
    <property type="match status" value="1"/>
</dbReference>
<dbReference type="InterPro" id="IPR021109">
    <property type="entry name" value="Peptidase_aspartic_dom_sf"/>
</dbReference>
<keyword evidence="2" id="KW-0479">Metal-binding</keyword>
<dbReference type="Proteomes" id="UP000193067">
    <property type="component" value="Unassembled WGS sequence"/>
</dbReference>
<dbReference type="GO" id="GO:0008270">
    <property type="term" value="F:zinc ion binding"/>
    <property type="evidence" value="ECO:0007669"/>
    <property type="project" value="UniProtKB-KW"/>
</dbReference>
<evidence type="ECO:0000313" key="5">
    <source>
        <dbReference type="EMBL" id="OSC99691.1"/>
    </source>
</evidence>
<dbReference type="GO" id="GO:0006397">
    <property type="term" value="P:mRNA processing"/>
    <property type="evidence" value="ECO:0007669"/>
    <property type="project" value="UniProtKB-KW"/>
</dbReference>
<evidence type="ECO:0000313" key="6">
    <source>
        <dbReference type="Proteomes" id="UP000193067"/>
    </source>
</evidence>
<dbReference type="Gene3D" id="2.40.70.10">
    <property type="entry name" value="Acid Proteases"/>
    <property type="match status" value="1"/>
</dbReference>
<gene>
    <name evidence="5" type="ORF">PYCCODRAFT_1372617</name>
</gene>
<keyword evidence="1" id="KW-0507">mRNA processing</keyword>
<feature type="compositionally biased region" description="Basic and acidic residues" evidence="3">
    <location>
        <begin position="416"/>
        <end position="430"/>
    </location>
</feature>
<keyword evidence="6" id="KW-1185">Reference proteome</keyword>
<organism evidence="5 6">
    <name type="scientific">Trametes coccinea (strain BRFM310)</name>
    <name type="common">Pycnoporus coccineus</name>
    <dbReference type="NCBI Taxonomy" id="1353009"/>
    <lineage>
        <taxon>Eukaryota</taxon>
        <taxon>Fungi</taxon>
        <taxon>Dikarya</taxon>
        <taxon>Basidiomycota</taxon>
        <taxon>Agaricomycotina</taxon>
        <taxon>Agaricomycetes</taxon>
        <taxon>Polyporales</taxon>
        <taxon>Polyporaceae</taxon>
        <taxon>Trametes</taxon>
    </lineage>
</organism>
<feature type="region of interest" description="Disordered" evidence="3">
    <location>
        <begin position="493"/>
        <end position="515"/>
    </location>
</feature>
<feature type="compositionally biased region" description="Polar residues" evidence="3">
    <location>
        <begin position="239"/>
        <end position="253"/>
    </location>
</feature>
<dbReference type="EMBL" id="KZ084125">
    <property type="protein sequence ID" value="OSC99691.1"/>
    <property type="molecule type" value="Genomic_DNA"/>
</dbReference>
<accession>A0A1Y2IIE9</accession>
<evidence type="ECO:0000256" key="1">
    <source>
        <dbReference type="ARBA" id="ARBA00022664"/>
    </source>
</evidence>
<dbReference type="PROSITE" id="PS50158">
    <property type="entry name" value="ZF_CCHC"/>
    <property type="match status" value="1"/>
</dbReference>